<dbReference type="Gene3D" id="3.40.210.20">
    <property type="entry name" value="MvaI/BcnI restriction endonuclease, catalytic domain"/>
    <property type="match status" value="1"/>
</dbReference>
<dbReference type="RefSeq" id="WP_070126372.1">
    <property type="nucleotide sequence ID" value="NZ_MDHN01000035.1"/>
</dbReference>
<dbReference type="Pfam" id="PF15515">
    <property type="entry name" value="MvaI_BcnI"/>
    <property type="match status" value="1"/>
</dbReference>
<proteinExistence type="predicted"/>
<evidence type="ECO:0000313" key="3">
    <source>
        <dbReference type="Proteomes" id="UP000175691"/>
    </source>
</evidence>
<reference evidence="2 3" key="1">
    <citation type="submission" date="2016-08" db="EMBL/GenBank/DDBJ databases">
        <authorList>
            <person name="Seilhamer J.J."/>
        </authorList>
    </citation>
    <scope>NUCLEOTIDE SEQUENCE [LARGE SCALE GENOMIC DNA]</scope>
    <source>
        <strain evidence="2 3">KCTC 42603</strain>
    </source>
</reference>
<evidence type="ECO:0000259" key="1">
    <source>
        <dbReference type="Pfam" id="PF15515"/>
    </source>
</evidence>
<comment type="caution">
    <text evidence="2">The sequence shown here is derived from an EMBL/GenBank/DDBJ whole genome shotgun (WGS) entry which is preliminary data.</text>
</comment>
<gene>
    <name evidence="2" type="ORF">BFC18_15945</name>
</gene>
<protein>
    <recommendedName>
        <fullName evidence="1">MvaI/BcnI restriction endonuclease domain-containing protein</fullName>
    </recommendedName>
</protein>
<feature type="domain" description="MvaI/BcnI restriction endonuclease" evidence="1">
    <location>
        <begin position="231"/>
        <end position="506"/>
    </location>
</feature>
<accession>A0A1E7Z8K5</accession>
<dbReference type="Proteomes" id="UP000175691">
    <property type="component" value="Unassembled WGS sequence"/>
</dbReference>
<organism evidence="2 3">
    <name type="scientific">Alteromonas confluentis</name>
    <dbReference type="NCBI Taxonomy" id="1656094"/>
    <lineage>
        <taxon>Bacteria</taxon>
        <taxon>Pseudomonadati</taxon>
        <taxon>Pseudomonadota</taxon>
        <taxon>Gammaproteobacteria</taxon>
        <taxon>Alteromonadales</taxon>
        <taxon>Alteromonadaceae</taxon>
        <taxon>Alteromonas/Salinimonas group</taxon>
        <taxon>Alteromonas</taxon>
    </lineage>
</organism>
<name>A0A1E7Z8K5_9ALTE</name>
<dbReference type="InterPro" id="IPR029127">
    <property type="entry name" value="MvaI_BcnI"/>
</dbReference>
<dbReference type="STRING" id="1656094.BFC18_15945"/>
<dbReference type="AlphaFoldDB" id="A0A1E7Z8K5"/>
<dbReference type="EMBL" id="MDHN01000035">
    <property type="protein sequence ID" value="OFC69858.1"/>
    <property type="molecule type" value="Genomic_DNA"/>
</dbReference>
<keyword evidence="3" id="KW-1185">Reference proteome</keyword>
<dbReference type="InterPro" id="IPR043004">
    <property type="entry name" value="MvaI_BcnI_cat"/>
</dbReference>
<sequence>MSYIFNELDHQSVSSLNEIREILVMHHCEQAFIKKLAKNNNDKNQVYIHRSVGVFNSIFDLDFIERDFSESTTKPASDNSKRIPAAIFRSFSWVKLNRELTPVRECKAILYAQYPETRLSRFQTENGAMPRSMSVEYTNQSEILNRYLVLGATREGEAVAIQIVGPEPVFESEFEELPFVPDTSVIRHIVLNEDQTPTDELMSLLRRKVANRSYPGTILRPSGASDPFNGTQVPGYTLEYALGIASNANQDGDFRGIELKATTQKKVTLMTTEPDEGPYAESFSSFVQKFGYTEDDGATYRMNGLHRCGTRVDKTGLTLKIFYRKQIKAELHCDGKVYTFNGELSKHGAKKAIEQAAKEHSIIDISAAKKSGRIEWKFFYDVQYPYSPELSVDVQSDSLRVSLVDDNNTEHAVWTLERLLNNWGKKHNEAVYVQANKYRMSDEEMLAGGFKFSVEFLPEVLWCKKTTIDHLFRAIATGLLFLDPGHTHSNINASKSTRRSQWRINNIFRDASKLYEATALELLE</sequence>
<evidence type="ECO:0000313" key="2">
    <source>
        <dbReference type="EMBL" id="OFC69858.1"/>
    </source>
</evidence>